<organism evidence="2 3">
    <name type="scientific">Caerostris extrusa</name>
    <name type="common">Bark spider</name>
    <name type="synonym">Caerostris bankana</name>
    <dbReference type="NCBI Taxonomy" id="172846"/>
    <lineage>
        <taxon>Eukaryota</taxon>
        <taxon>Metazoa</taxon>
        <taxon>Ecdysozoa</taxon>
        <taxon>Arthropoda</taxon>
        <taxon>Chelicerata</taxon>
        <taxon>Arachnida</taxon>
        <taxon>Araneae</taxon>
        <taxon>Araneomorphae</taxon>
        <taxon>Entelegynae</taxon>
        <taxon>Araneoidea</taxon>
        <taxon>Araneidae</taxon>
        <taxon>Caerostris</taxon>
    </lineage>
</organism>
<gene>
    <name evidence="2" type="ORF">CEXT_195061</name>
</gene>
<feature type="compositionally biased region" description="Basic and acidic residues" evidence="1">
    <location>
        <begin position="17"/>
        <end position="39"/>
    </location>
</feature>
<proteinExistence type="predicted"/>
<protein>
    <submittedName>
        <fullName evidence="2">Uncharacterized protein</fullName>
    </submittedName>
</protein>
<sequence length="111" mass="13190">MKALKVIVTIARRKRERERTKREREQEKKKKGKREEKSGTSKLKVLRQFDGQRQQSLGCRTLRRFPSELLHPSAAAPPPSLEHPFLSYPLSSQVFFLLSRIHWRIGNERRR</sequence>
<evidence type="ECO:0000256" key="1">
    <source>
        <dbReference type="SAM" id="MobiDB-lite"/>
    </source>
</evidence>
<reference evidence="2 3" key="1">
    <citation type="submission" date="2021-06" db="EMBL/GenBank/DDBJ databases">
        <title>Caerostris extrusa draft genome.</title>
        <authorList>
            <person name="Kono N."/>
            <person name="Arakawa K."/>
        </authorList>
    </citation>
    <scope>NUCLEOTIDE SEQUENCE [LARGE SCALE GENOMIC DNA]</scope>
</reference>
<keyword evidence="3" id="KW-1185">Reference proteome</keyword>
<evidence type="ECO:0000313" key="2">
    <source>
        <dbReference type="EMBL" id="GIX68023.1"/>
    </source>
</evidence>
<evidence type="ECO:0000313" key="3">
    <source>
        <dbReference type="Proteomes" id="UP001054945"/>
    </source>
</evidence>
<feature type="region of interest" description="Disordered" evidence="1">
    <location>
        <begin position="15"/>
        <end position="44"/>
    </location>
</feature>
<name>A0AAV4M6M4_CAEEX</name>
<dbReference type="Proteomes" id="UP001054945">
    <property type="component" value="Unassembled WGS sequence"/>
</dbReference>
<comment type="caution">
    <text evidence="2">The sequence shown here is derived from an EMBL/GenBank/DDBJ whole genome shotgun (WGS) entry which is preliminary data.</text>
</comment>
<accession>A0AAV4M6M4</accession>
<dbReference type="EMBL" id="BPLR01001917">
    <property type="protein sequence ID" value="GIX68023.1"/>
    <property type="molecule type" value="Genomic_DNA"/>
</dbReference>
<dbReference type="AlphaFoldDB" id="A0AAV4M6M4"/>